<evidence type="ECO:0000313" key="3">
    <source>
        <dbReference type="Proteomes" id="UP000520814"/>
    </source>
</evidence>
<organism evidence="2 3">
    <name type="scientific">Armatimonas rosea</name>
    <dbReference type="NCBI Taxonomy" id="685828"/>
    <lineage>
        <taxon>Bacteria</taxon>
        <taxon>Bacillati</taxon>
        <taxon>Armatimonadota</taxon>
        <taxon>Armatimonadia</taxon>
        <taxon>Armatimonadales</taxon>
        <taxon>Armatimonadaceae</taxon>
        <taxon>Armatimonas</taxon>
    </lineage>
</organism>
<dbReference type="SUPFAM" id="SSF53756">
    <property type="entry name" value="UDP-Glycosyltransferase/glycogen phosphorylase"/>
    <property type="match status" value="1"/>
</dbReference>
<protein>
    <submittedName>
        <fullName evidence="2">Spore maturation protein CgeB</fullName>
    </submittedName>
</protein>
<dbReference type="RefSeq" id="WP_184192016.1">
    <property type="nucleotide sequence ID" value="NZ_JACHGW010000001.1"/>
</dbReference>
<reference evidence="2 3" key="1">
    <citation type="submission" date="2020-08" db="EMBL/GenBank/DDBJ databases">
        <title>Genomic Encyclopedia of Type Strains, Phase IV (KMG-IV): sequencing the most valuable type-strain genomes for metagenomic binning, comparative biology and taxonomic classification.</title>
        <authorList>
            <person name="Goeker M."/>
        </authorList>
    </citation>
    <scope>NUCLEOTIDE SEQUENCE [LARGE SCALE GENOMIC DNA]</scope>
    <source>
        <strain evidence="2 3">DSM 23562</strain>
    </source>
</reference>
<dbReference type="EMBL" id="JACHGW010000001">
    <property type="protein sequence ID" value="MBB6048430.1"/>
    <property type="molecule type" value="Genomic_DNA"/>
</dbReference>
<dbReference type="Proteomes" id="UP000520814">
    <property type="component" value="Unassembled WGS sequence"/>
</dbReference>
<gene>
    <name evidence="2" type="ORF">HNQ39_000192</name>
</gene>
<evidence type="ECO:0000313" key="2">
    <source>
        <dbReference type="EMBL" id="MBB6048430.1"/>
    </source>
</evidence>
<proteinExistence type="predicted"/>
<dbReference type="Pfam" id="PF13524">
    <property type="entry name" value="Glyco_trans_1_2"/>
    <property type="match status" value="1"/>
</dbReference>
<dbReference type="InterPro" id="IPR055259">
    <property type="entry name" value="YkvP/CgeB_Glyco_trans-like"/>
</dbReference>
<sequence>MNKYDLKRVRNVFNNYNDIKAELFMRMGKDSSIVSDFTWNIDNDDASHTHIFFPEMKTMQESMPWVQHMFWSMKKIFKTTHDAGLNIMNRDACVVIRIEYMEKSYFVTFDFSDYMENINNEALDCSICYFKMQFNRDGYLDKRIVPGGYTNNSPHVYKYIPFLRSNIDSMNDKRDVYGRFGMRYASDIRKKAIDILNVQQKFSYEVSATLIRHSASLIEASNSKICIDLPGNGDFCFRLVDYLSIGACVVSYPHRTKMHEPLIHGKNIIYCEPDFSNLVDICHYYLNNDLERKKIQNNAREYFDRYLHRDQISRYYISSVLDIVKNKGVL</sequence>
<name>A0A7W9SLC0_ARMRO</name>
<keyword evidence="3" id="KW-1185">Reference proteome</keyword>
<feature type="domain" description="Spore protein YkvP/CgeB glycosyl transferase-like" evidence="1">
    <location>
        <begin position="222"/>
        <end position="304"/>
    </location>
</feature>
<evidence type="ECO:0000259" key="1">
    <source>
        <dbReference type="Pfam" id="PF13524"/>
    </source>
</evidence>
<accession>A0A7W9SLC0</accession>
<dbReference type="AlphaFoldDB" id="A0A7W9SLC0"/>
<comment type="caution">
    <text evidence="2">The sequence shown here is derived from an EMBL/GenBank/DDBJ whole genome shotgun (WGS) entry which is preliminary data.</text>
</comment>